<dbReference type="InterPro" id="IPR001251">
    <property type="entry name" value="CRAL-TRIO_dom"/>
</dbReference>
<dbReference type="VEuPathDB" id="VectorBase:AARA21_007501"/>
<dbReference type="PRINTS" id="PR00180">
    <property type="entry name" value="CRETINALDHBP"/>
</dbReference>
<dbReference type="InterPro" id="IPR036273">
    <property type="entry name" value="CRAL/TRIO_N_dom_sf"/>
</dbReference>
<dbReference type="CDD" id="cd00170">
    <property type="entry name" value="SEC14"/>
    <property type="match status" value="1"/>
</dbReference>
<dbReference type="SUPFAM" id="SSF46938">
    <property type="entry name" value="CRAL/TRIO N-terminal domain"/>
    <property type="match status" value="1"/>
</dbReference>
<dbReference type="SMART" id="SM00516">
    <property type="entry name" value="SEC14"/>
    <property type="match status" value="1"/>
</dbReference>
<keyword evidence="2" id="KW-1185">Reference proteome</keyword>
<dbReference type="InterPro" id="IPR036865">
    <property type="entry name" value="CRAL-TRIO_dom_sf"/>
</dbReference>
<protein>
    <submittedName>
        <fullName evidence="1">Uncharacterized protein</fullName>
    </submittedName>
</protein>
<name>A0A182HXK6_ANOAR</name>
<dbReference type="AlphaFoldDB" id="A0A182HXK6"/>
<reference evidence="1" key="1">
    <citation type="submission" date="2022-08" db="UniProtKB">
        <authorList>
            <consortium name="EnsemblMetazoa"/>
        </authorList>
    </citation>
    <scope>IDENTIFICATION</scope>
    <source>
        <strain evidence="1">Dongola</strain>
    </source>
</reference>
<dbReference type="VEuPathDB" id="VectorBase:AARA006034"/>
<dbReference type="Gene3D" id="3.40.525.10">
    <property type="entry name" value="CRAL-TRIO lipid binding domain"/>
    <property type="match status" value="1"/>
</dbReference>
<evidence type="ECO:0000313" key="2">
    <source>
        <dbReference type="Proteomes" id="UP000075840"/>
    </source>
</evidence>
<dbReference type="PANTHER" id="PTHR10174:SF213">
    <property type="entry name" value="CRAL-TRIO DOMAIN-CONTAINING PROTEIN"/>
    <property type="match status" value="1"/>
</dbReference>
<sequence length="318" mass="36746">VRSISGIAFAQHVPPNVRGEQCTTVPRLPPYAMDSAQTNELTQWPLVDRESIEKITHWLTAQPHLPQIQEHEIAQFLHANYGNEEATQRTIENYYTLRTNYRDCFTDRDVFNDAMQTALRIMMFTILPGETKEGYKMVYTRLLTSDASHFNHPQILKFMTMCLDLWVKLEGNAKGHIMLMDMHGMHVGHMTKMNMAAVKKHMFYVQDALPIRLKQLHFINVVPFMNWLMSLVRPLLHKEVEEMINMHVGLGKLHEDIPIECLPNEVGGTAGSVQELHDSFKEKLYANSEWFKATESQNSVDETKRPSKPKKFMFGLFG</sequence>
<dbReference type="EMBL" id="APCN01005316">
    <property type="status" value="NOT_ANNOTATED_CDS"/>
    <property type="molecule type" value="Genomic_DNA"/>
</dbReference>
<dbReference type="PANTHER" id="PTHR10174">
    <property type="entry name" value="ALPHA-TOCOPHEROL TRANSFER PROTEIN-RELATED"/>
    <property type="match status" value="1"/>
</dbReference>
<dbReference type="GO" id="GO:0016020">
    <property type="term" value="C:membrane"/>
    <property type="evidence" value="ECO:0007669"/>
    <property type="project" value="TreeGrafter"/>
</dbReference>
<dbReference type="PROSITE" id="PS50191">
    <property type="entry name" value="CRAL_TRIO"/>
    <property type="match status" value="1"/>
</dbReference>
<dbReference type="Pfam" id="PF00650">
    <property type="entry name" value="CRAL_TRIO"/>
    <property type="match status" value="1"/>
</dbReference>
<dbReference type="GO" id="GO:1902936">
    <property type="term" value="F:phosphatidylinositol bisphosphate binding"/>
    <property type="evidence" value="ECO:0007669"/>
    <property type="project" value="TreeGrafter"/>
</dbReference>
<accession>A0A182HXK6</accession>
<organism evidence="1 2">
    <name type="scientific">Anopheles arabiensis</name>
    <name type="common">Mosquito</name>
    <dbReference type="NCBI Taxonomy" id="7173"/>
    <lineage>
        <taxon>Eukaryota</taxon>
        <taxon>Metazoa</taxon>
        <taxon>Ecdysozoa</taxon>
        <taxon>Arthropoda</taxon>
        <taxon>Hexapoda</taxon>
        <taxon>Insecta</taxon>
        <taxon>Pterygota</taxon>
        <taxon>Neoptera</taxon>
        <taxon>Endopterygota</taxon>
        <taxon>Diptera</taxon>
        <taxon>Nematocera</taxon>
        <taxon>Culicoidea</taxon>
        <taxon>Culicidae</taxon>
        <taxon>Anophelinae</taxon>
        <taxon>Anopheles</taxon>
    </lineage>
</organism>
<dbReference type="EnsemblMetazoa" id="AARA006034-RA">
    <property type="protein sequence ID" value="AARA006034-PA"/>
    <property type="gene ID" value="AARA006034"/>
</dbReference>
<evidence type="ECO:0000313" key="1">
    <source>
        <dbReference type="EnsemblMetazoa" id="AARA006034-PA"/>
    </source>
</evidence>
<proteinExistence type="predicted"/>
<dbReference type="Proteomes" id="UP000075840">
    <property type="component" value="Unassembled WGS sequence"/>
</dbReference>
<dbReference type="SUPFAM" id="SSF52087">
    <property type="entry name" value="CRAL/TRIO domain"/>
    <property type="match status" value="1"/>
</dbReference>